<gene>
    <name evidence="4" type="ORF">A7979_07825</name>
</gene>
<dbReference type="RefSeq" id="WP_143539244.1">
    <property type="nucleotide sequence ID" value="NZ_LXWF01000044.1"/>
</dbReference>
<dbReference type="OrthoDB" id="9803111at2"/>
<keyword evidence="2" id="KW-0812">Transmembrane</keyword>
<comment type="similarity">
    <text evidence="1">Belongs to the polysaccharide synthase family.</text>
</comment>
<dbReference type="SUPFAM" id="SSF51735">
    <property type="entry name" value="NAD(P)-binding Rossmann-fold domains"/>
    <property type="match status" value="2"/>
</dbReference>
<dbReference type="Proteomes" id="UP000192359">
    <property type="component" value="Unassembled WGS sequence"/>
</dbReference>
<keyword evidence="2" id="KW-1133">Transmembrane helix</keyword>
<dbReference type="Gene3D" id="3.40.50.720">
    <property type="entry name" value="NAD(P)-binding Rossmann-like Domain"/>
    <property type="match status" value="2"/>
</dbReference>
<accession>A0A1Y1RLL2</accession>
<protein>
    <recommendedName>
        <fullName evidence="3">Polysaccharide biosynthesis protein CapD-like domain-containing protein</fullName>
    </recommendedName>
</protein>
<evidence type="ECO:0000259" key="3">
    <source>
        <dbReference type="Pfam" id="PF02719"/>
    </source>
</evidence>
<dbReference type="AlphaFoldDB" id="A0A1Y1RLL2"/>
<dbReference type="InterPro" id="IPR051203">
    <property type="entry name" value="Polysaccharide_Synthase-Rel"/>
</dbReference>
<feature type="transmembrane region" description="Helical" evidence="2">
    <location>
        <begin position="59"/>
        <end position="82"/>
    </location>
</feature>
<keyword evidence="5" id="KW-1185">Reference proteome</keyword>
<dbReference type="Pfam" id="PF02719">
    <property type="entry name" value="Polysacc_synt_2"/>
    <property type="match status" value="1"/>
</dbReference>
<feature type="transmembrane region" description="Helical" evidence="2">
    <location>
        <begin position="126"/>
        <end position="143"/>
    </location>
</feature>
<dbReference type="EMBL" id="LXWF01000044">
    <property type="protein sequence ID" value="ORC15243.1"/>
    <property type="molecule type" value="Genomic_DNA"/>
</dbReference>
<feature type="transmembrane region" description="Helical" evidence="2">
    <location>
        <begin position="97"/>
        <end position="114"/>
    </location>
</feature>
<reference evidence="4 5" key="1">
    <citation type="submission" date="2016-05" db="EMBL/GenBank/DDBJ databases">
        <title>Draft genome sequence of a porcine commensal Rothia nasimurium.</title>
        <authorList>
            <person name="Gaiser R.A."/>
            <person name="Van Baarlen P."/>
            <person name="Wells J.M."/>
        </authorList>
    </citation>
    <scope>NUCLEOTIDE SEQUENCE [LARGE SCALE GENOMIC DNA]</scope>
    <source>
        <strain evidence="4 5">PT-32</strain>
    </source>
</reference>
<dbReference type="Pfam" id="PF13727">
    <property type="entry name" value="CoA_binding_3"/>
    <property type="match status" value="1"/>
</dbReference>
<comment type="caution">
    <text evidence="4">The sequence shown here is derived from an EMBL/GenBank/DDBJ whole genome shotgun (WGS) entry which is preliminary data.</text>
</comment>
<dbReference type="InterPro" id="IPR003869">
    <property type="entry name" value="Polysac_CapD-like"/>
</dbReference>
<proteinExistence type="inferred from homology"/>
<feature type="domain" description="Polysaccharide biosynthesis protein CapD-like" evidence="3">
    <location>
        <begin position="305"/>
        <end position="584"/>
    </location>
</feature>
<dbReference type="CDD" id="cd05237">
    <property type="entry name" value="UDP_invert_4-6DH_SDR_e"/>
    <property type="match status" value="1"/>
</dbReference>
<feature type="transmembrane region" description="Helical" evidence="2">
    <location>
        <begin position="27"/>
        <end position="47"/>
    </location>
</feature>
<evidence type="ECO:0000313" key="5">
    <source>
        <dbReference type="Proteomes" id="UP000192359"/>
    </source>
</evidence>
<evidence type="ECO:0000256" key="2">
    <source>
        <dbReference type="SAM" id="Phobius"/>
    </source>
</evidence>
<keyword evidence="2" id="KW-0472">Membrane</keyword>
<organism evidence="4 5">
    <name type="scientific">Rothia nasimurium</name>
    <dbReference type="NCBI Taxonomy" id="85336"/>
    <lineage>
        <taxon>Bacteria</taxon>
        <taxon>Bacillati</taxon>
        <taxon>Actinomycetota</taxon>
        <taxon>Actinomycetes</taxon>
        <taxon>Micrococcales</taxon>
        <taxon>Micrococcaceae</taxon>
        <taxon>Rothia</taxon>
    </lineage>
</organism>
<dbReference type="PANTHER" id="PTHR43318">
    <property type="entry name" value="UDP-N-ACETYLGLUCOSAMINE 4,6-DEHYDRATASE"/>
    <property type="match status" value="1"/>
</dbReference>
<dbReference type="PANTHER" id="PTHR43318:SF1">
    <property type="entry name" value="POLYSACCHARIDE BIOSYNTHESIS PROTEIN EPSC-RELATED"/>
    <property type="match status" value="1"/>
</dbReference>
<evidence type="ECO:0000313" key="4">
    <source>
        <dbReference type="EMBL" id="ORC15243.1"/>
    </source>
</evidence>
<evidence type="ECO:0000256" key="1">
    <source>
        <dbReference type="ARBA" id="ARBA00007430"/>
    </source>
</evidence>
<dbReference type="InterPro" id="IPR036291">
    <property type="entry name" value="NAD(P)-bd_dom_sf"/>
</dbReference>
<name>A0A1Y1RLL2_9MICC</name>
<sequence>MPKQVSLQTASLPLVSTSPERKSWWKYVQMALDSLAWLVALPAAFILRYGMDLTQIDVGGLVTFALLAILFQVAGGLMIGLYRGRLSYGSLEESLKLYPLVAMSTIMLQAILFLSSRSFGVPRSVAIIALPIALLLMMGFRYIKRIYEEINNRPTGEGLQRALVYGAGFVGRNLVSSLMSDPKAKYLPVAIVDDDPTMRNARIHSVKVEGTSADLPQLVKRYNVDKLFIAIGEEISERRLVRVSQAMRELGVEVTRISSAVPDTVKQESRSFESNERELLEKIRGQIDYKIDNSLIEGYVKGRRVLVTGAGGSIGSELCRQIMFYEPAELMMLDRDESLLMDTRYSLTGLSSLDDPSVILADVRDYEALEAVFVERQPEVVFHAAALKHVSALEAYPKEAYKTNTVGTANVLKASAHVDVDVFVNISTDKAADPTTALGQSKRSAEMLTSWYGQATGRRYVSVRFGNVFGSRGSIKPLFTKQIMDGGPITVTDREATRYFMLIPDACLLVMLAGAIGEQGEVLVLDMGDPVKILTVAENMRRLYERYDVAIEVIGLRAGEKRDEVLFGEGEKHLPSKENGHIMRAASPALDPATLDYGAWLANYRAHRGYNRTEHRGQEAS</sequence>